<keyword evidence="5" id="KW-0378">Hydrolase</keyword>
<evidence type="ECO:0000256" key="5">
    <source>
        <dbReference type="ARBA" id="ARBA00022801"/>
    </source>
</evidence>
<dbReference type="EMBL" id="MJEQ01000090">
    <property type="protein sequence ID" value="OIT39607.1"/>
    <property type="molecule type" value="Genomic_DNA"/>
</dbReference>
<dbReference type="Proteomes" id="UP000187609">
    <property type="component" value="Unassembled WGS sequence"/>
</dbReference>
<evidence type="ECO:0000256" key="4">
    <source>
        <dbReference type="ARBA" id="ARBA00022741"/>
    </source>
</evidence>
<dbReference type="PANTHER" id="PTHR45418:SF1">
    <property type="entry name" value="CANCER_TESTIS ANTIGEN 55"/>
    <property type="match status" value="1"/>
</dbReference>
<evidence type="ECO:0000259" key="9">
    <source>
        <dbReference type="Pfam" id="PF21634"/>
    </source>
</evidence>
<accession>A0A314LEP6</accession>
<dbReference type="Gene3D" id="3.40.50.300">
    <property type="entry name" value="P-loop containing nucleotide triphosphate hydrolases"/>
    <property type="match status" value="1"/>
</dbReference>
<dbReference type="InterPro" id="IPR049080">
    <property type="entry name" value="MOV-10-like_beta-barrel"/>
</dbReference>
<keyword evidence="4" id="KW-0547">Nucleotide-binding</keyword>
<dbReference type="GO" id="GO:0005524">
    <property type="term" value="F:ATP binding"/>
    <property type="evidence" value="ECO:0007669"/>
    <property type="project" value="UniProtKB-KW"/>
</dbReference>
<dbReference type="Pfam" id="PF21634">
    <property type="entry name" value="MOV-10_beta-barrel"/>
    <property type="match status" value="1"/>
</dbReference>
<dbReference type="InterPro" id="IPR041677">
    <property type="entry name" value="DNA2/NAM7_AAA_11"/>
</dbReference>
<evidence type="ECO:0000256" key="6">
    <source>
        <dbReference type="ARBA" id="ARBA00022806"/>
    </source>
</evidence>
<dbReference type="PANTHER" id="PTHR45418">
    <property type="entry name" value="CANCER/TESTIS ANTIGEN 55"/>
    <property type="match status" value="1"/>
</dbReference>
<evidence type="ECO:0000313" key="10">
    <source>
        <dbReference type="EMBL" id="OIT39607.1"/>
    </source>
</evidence>
<dbReference type="Gramene" id="OIT39607">
    <property type="protein sequence ID" value="OIT39607"/>
    <property type="gene ID" value="A4A49_27584"/>
</dbReference>
<keyword evidence="6 10" id="KW-0347">Helicase</keyword>
<keyword evidence="3" id="KW-0963">Cytoplasm</keyword>
<sequence>MDKFGRDHGDDEYSVAGDKQEFSFIDFEDDDSVCNYQSNEDEPVVISNPFPFVRGKPQSVFVGETFSYPITLENTTRESVPLWVVKIFCSNPDDSFTLSLLKPPSVDSDANYIQRFLKGFSLDDRTLQPQRPLTIWLTCKPKEIGLHTSIVELDVGDDRIERVVFLLAEDKVSQSLSSRKPYSRTPRRGQELHLEKEMRNYDTVNARIKIRRDRLLALELPGLAERRPALVHGDIVFARLTFEDPNHSTPTHQGYIYRIEADEVILKFREYFQVQHHPRNLYDIQFSCNRINMRRLYQAVQAAEGLDLNLLFPSEVIERSNKGTPLVPFASLNQKQLLAVEMILGCKGAPPFVIHGPPGTGKTMTVVEAILQLYTKRKNACILVCAASNSAADHILQKIVSNSERNRKNNLCSHSKR</sequence>
<comment type="caution">
    <text evidence="10">The sequence shown here is derived from an EMBL/GenBank/DDBJ whole genome shotgun (WGS) entry which is preliminary data.</text>
</comment>
<proteinExistence type="inferred from homology"/>
<evidence type="ECO:0000256" key="3">
    <source>
        <dbReference type="ARBA" id="ARBA00022490"/>
    </source>
</evidence>
<dbReference type="STRING" id="49451.A0A314LEP6"/>
<dbReference type="Pfam" id="PF13086">
    <property type="entry name" value="AAA_11"/>
    <property type="match status" value="1"/>
</dbReference>
<reference evidence="10" key="1">
    <citation type="submission" date="2016-11" db="EMBL/GenBank/DDBJ databases">
        <title>The genome of Nicotiana attenuata.</title>
        <authorList>
            <person name="Xu S."/>
            <person name="Brockmoeller T."/>
            <person name="Gaquerel E."/>
            <person name="Navarro A."/>
            <person name="Kuhl H."/>
            <person name="Gase K."/>
            <person name="Ling Z."/>
            <person name="Zhou W."/>
            <person name="Kreitzer C."/>
            <person name="Stanke M."/>
            <person name="Tang H."/>
            <person name="Lyons E."/>
            <person name="Pandey P."/>
            <person name="Pandey S.P."/>
            <person name="Timmermann B."/>
            <person name="Baldwin I.T."/>
        </authorList>
    </citation>
    <scope>NUCLEOTIDE SEQUENCE [LARGE SCALE GENOMIC DNA]</scope>
    <source>
        <strain evidence="10">UT</strain>
    </source>
</reference>
<feature type="domain" description="DNA2/NAM7 helicase helicase" evidence="8">
    <location>
        <begin position="332"/>
        <end position="407"/>
    </location>
</feature>
<evidence type="ECO:0000256" key="2">
    <source>
        <dbReference type="ARBA" id="ARBA00005601"/>
    </source>
</evidence>
<evidence type="ECO:0000256" key="1">
    <source>
        <dbReference type="ARBA" id="ARBA00004496"/>
    </source>
</evidence>
<dbReference type="GO" id="GO:0004386">
    <property type="term" value="F:helicase activity"/>
    <property type="evidence" value="ECO:0007669"/>
    <property type="project" value="UniProtKB-KW"/>
</dbReference>
<dbReference type="GO" id="GO:0005737">
    <property type="term" value="C:cytoplasm"/>
    <property type="evidence" value="ECO:0007669"/>
    <property type="project" value="UniProtKB-SubCell"/>
</dbReference>
<dbReference type="GO" id="GO:0016787">
    <property type="term" value="F:hydrolase activity"/>
    <property type="evidence" value="ECO:0007669"/>
    <property type="project" value="UniProtKB-KW"/>
</dbReference>
<dbReference type="InterPro" id="IPR027417">
    <property type="entry name" value="P-loop_NTPase"/>
</dbReference>
<gene>
    <name evidence="10" type="primary">SDE3_0</name>
    <name evidence="10" type="ORF">A4A49_27584</name>
</gene>
<dbReference type="FunFam" id="3.40.50.300:FF:001468">
    <property type="entry name" value="Probable RNA helicase SDE3"/>
    <property type="match status" value="1"/>
</dbReference>
<name>A0A314LEP6_NICAT</name>
<dbReference type="AlphaFoldDB" id="A0A314LEP6"/>
<dbReference type="SUPFAM" id="SSF52540">
    <property type="entry name" value="P-loop containing nucleoside triphosphate hydrolases"/>
    <property type="match status" value="1"/>
</dbReference>
<keyword evidence="7" id="KW-0067">ATP-binding</keyword>
<evidence type="ECO:0000256" key="7">
    <source>
        <dbReference type="ARBA" id="ARBA00022840"/>
    </source>
</evidence>
<evidence type="ECO:0000313" key="11">
    <source>
        <dbReference type="Proteomes" id="UP000187609"/>
    </source>
</evidence>
<dbReference type="Gene3D" id="2.40.30.270">
    <property type="match status" value="1"/>
</dbReference>
<keyword evidence="11" id="KW-1185">Reference proteome</keyword>
<feature type="domain" description="Helicase MOV-10-like beta-barrel" evidence="9">
    <location>
        <begin position="203"/>
        <end position="286"/>
    </location>
</feature>
<protein>
    <submittedName>
        <fullName evidence="10">Rna helicase sde3</fullName>
    </submittedName>
</protein>
<organism evidence="10 11">
    <name type="scientific">Nicotiana attenuata</name>
    <name type="common">Coyote tobacco</name>
    <dbReference type="NCBI Taxonomy" id="49451"/>
    <lineage>
        <taxon>Eukaryota</taxon>
        <taxon>Viridiplantae</taxon>
        <taxon>Streptophyta</taxon>
        <taxon>Embryophyta</taxon>
        <taxon>Tracheophyta</taxon>
        <taxon>Spermatophyta</taxon>
        <taxon>Magnoliopsida</taxon>
        <taxon>eudicotyledons</taxon>
        <taxon>Gunneridae</taxon>
        <taxon>Pentapetalae</taxon>
        <taxon>asterids</taxon>
        <taxon>lamiids</taxon>
        <taxon>Solanales</taxon>
        <taxon>Solanaceae</taxon>
        <taxon>Nicotianoideae</taxon>
        <taxon>Nicotianeae</taxon>
        <taxon>Nicotiana</taxon>
    </lineage>
</organism>
<comment type="similarity">
    <text evidence="2">Belongs to the DNA2/NAM7 helicase family. SDE3 subfamily.</text>
</comment>
<comment type="subcellular location">
    <subcellularLocation>
        <location evidence="1">Cytoplasm</location>
    </subcellularLocation>
</comment>
<evidence type="ECO:0000259" key="8">
    <source>
        <dbReference type="Pfam" id="PF13086"/>
    </source>
</evidence>